<evidence type="ECO:0000313" key="3">
    <source>
        <dbReference type="EMBL" id="MBJ6120807.1"/>
    </source>
</evidence>
<feature type="compositionally biased region" description="Pro residues" evidence="1">
    <location>
        <begin position="9"/>
        <end position="22"/>
    </location>
</feature>
<keyword evidence="4" id="KW-1185">Reference proteome</keyword>
<reference evidence="4" key="1">
    <citation type="submission" date="2020-12" db="EMBL/GenBank/DDBJ databases">
        <title>Hymenobacter sp.</title>
        <authorList>
            <person name="Kim M.K."/>
        </authorList>
    </citation>
    <scope>NUCLEOTIDE SEQUENCE [LARGE SCALE GENOMIC DNA]</scope>
    <source>
        <strain evidence="4">BT553</strain>
    </source>
</reference>
<comment type="caution">
    <text evidence="3">The sequence shown here is derived from an EMBL/GenBank/DDBJ whole genome shotgun (WGS) entry which is preliminary data.</text>
</comment>
<dbReference type="Proteomes" id="UP000640426">
    <property type="component" value="Unassembled WGS sequence"/>
</dbReference>
<feature type="region of interest" description="Disordered" evidence="1">
    <location>
        <begin position="1"/>
        <end position="22"/>
    </location>
</feature>
<protein>
    <submittedName>
        <fullName evidence="3">Uncharacterized protein</fullName>
    </submittedName>
</protein>
<accession>A0ABS0XL82</accession>
<feature type="transmembrane region" description="Helical" evidence="2">
    <location>
        <begin position="31"/>
        <end position="61"/>
    </location>
</feature>
<evidence type="ECO:0000256" key="1">
    <source>
        <dbReference type="SAM" id="MobiDB-lite"/>
    </source>
</evidence>
<keyword evidence="2" id="KW-0812">Transmembrane</keyword>
<keyword evidence="2" id="KW-1133">Transmembrane helix</keyword>
<name>A0ABS0XL82_9SPHN</name>
<organism evidence="3 4">
    <name type="scientific">Sphingomonas mollis</name>
    <dbReference type="NCBI Taxonomy" id="2795726"/>
    <lineage>
        <taxon>Bacteria</taxon>
        <taxon>Pseudomonadati</taxon>
        <taxon>Pseudomonadota</taxon>
        <taxon>Alphaproteobacteria</taxon>
        <taxon>Sphingomonadales</taxon>
        <taxon>Sphingomonadaceae</taxon>
        <taxon>Sphingomonas</taxon>
    </lineage>
</organism>
<proteinExistence type="predicted"/>
<evidence type="ECO:0000313" key="4">
    <source>
        <dbReference type="Proteomes" id="UP000640426"/>
    </source>
</evidence>
<dbReference type="EMBL" id="JAELXS010000001">
    <property type="protein sequence ID" value="MBJ6120807.1"/>
    <property type="molecule type" value="Genomic_DNA"/>
</dbReference>
<evidence type="ECO:0000256" key="2">
    <source>
        <dbReference type="SAM" id="Phobius"/>
    </source>
</evidence>
<gene>
    <name evidence="3" type="ORF">JAO74_03260</name>
</gene>
<dbReference type="RefSeq" id="WP_199034927.1">
    <property type="nucleotide sequence ID" value="NZ_JAELXS010000001.1"/>
</dbReference>
<sequence length="63" mass="7065">MFVDFRNAWPPPEPWQPKPPPPRISRRGESVLAWILGFNLLMLFLGPLAGVTVIDAVIALIRS</sequence>
<keyword evidence="2" id="KW-0472">Membrane</keyword>